<evidence type="ECO:0000256" key="5">
    <source>
        <dbReference type="HAMAP-Rule" id="MF_01334"/>
    </source>
</evidence>
<organism evidence="9 10">
    <name type="scientific">Nanchangia anserum</name>
    <dbReference type="NCBI Taxonomy" id="2692125"/>
    <lineage>
        <taxon>Bacteria</taxon>
        <taxon>Bacillati</taxon>
        <taxon>Actinomycetota</taxon>
        <taxon>Actinomycetes</taxon>
        <taxon>Actinomycetales</taxon>
        <taxon>Actinomycetaceae</taxon>
        <taxon>Nanchangia</taxon>
    </lineage>
</organism>
<reference evidence="9 10" key="1">
    <citation type="submission" date="2020-08" db="EMBL/GenBank/DDBJ databases">
        <title>Winkia gen. nov., sp. nov., isolated from faeces of the Anser albifrons in China.</title>
        <authorList>
            <person name="Liu Q."/>
        </authorList>
    </citation>
    <scope>NUCLEOTIDE SEQUENCE [LARGE SCALE GENOMIC DNA]</scope>
    <source>
        <strain evidence="9 10">C62</strain>
    </source>
</reference>
<dbReference type="InterPro" id="IPR029751">
    <property type="entry name" value="Ribosomal_L25_dom"/>
</dbReference>
<dbReference type="NCBIfam" id="TIGR00731">
    <property type="entry name" value="bL25_bact_ctc"/>
    <property type="match status" value="1"/>
</dbReference>
<keyword evidence="3 5" id="KW-0689">Ribosomal protein</keyword>
<feature type="region of interest" description="Disordered" evidence="6">
    <location>
        <begin position="176"/>
        <end position="204"/>
    </location>
</feature>
<dbReference type="AlphaFoldDB" id="A0A8I0GFP3"/>
<dbReference type="GO" id="GO:0008097">
    <property type="term" value="F:5S rRNA binding"/>
    <property type="evidence" value="ECO:0007669"/>
    <property type="project" value="InterPro"/>
</dbReference>
<evidence type="ECO:0000313" key="10">
    <source>
        <dbReference type="Proteomes" id="UP000627538"/>
    </source>
</evidence>
<name>A0A8I0GFP3_9ACTO</name>
<comment type="subunit">
    <text evidence="5">Part of the 50S ribosomal subunit; part of the 5S rRNA/L5/L18/L25 subcomplex. Contacts the 5S rRNA. Binds to the 5S rRNA independently of L5 and L18.</text>
</comment>
<evidence type="ECO:0000259" key="8">
    <source>
        <dbReference type="Pfam" id="PF14693"/>
    </source>
</evidence>
<evidence type="ECO:0000256" key="2">
    <source>
        <dbReference type="ARBA" id="ARBA00022884"/>
    </source>
</evidence>
<sequence length="204" mass="22061">MAAIALTAELREETGKGAARRARRAGKLPAVIYSSDTETRSLYLPAHETFLIVKDNANALVSLTIGDEKQLALVKAIQRHPVRRDILHVDLLAVSRTEKVDVDVAIEVTGESAPGTIHAQEMFELAVSCPAIEIPESIALSVEGLEEGSVLRVGDLTLPEDVTTDVDPEEVVVSVMIPEEEPEPETEETEGEEEGEPEAEDEDA</sequence>
<dbReference type="Gene3D" id="2.40.240.10">
    <property type="entry name" value="Ribosomal Protein L25, Chain P"/>
    <property type="match status" value="1"/>
</dbReference>
<dbReference type="EMBL" id="JACRUO010000002">
    <property type="protein sequence ID" value="MBD3689982.1"/>
    <property type="molecule type" value="Genomic_DNA"/>
</dbReference>
<evidence type="ECO:0000256" key="4">
    <source>
        <dbReference type="ARBA" id="ARBA00023274"/>
    </source>
</evidence>
<comment type="function">
    <text evidence="5">This is one of the proteins that binds to the 5S RNA in the ribosome where it forms part of the central protuberance.</text>
</comment>
<dbReference type="GO" id="GO:0003735">
    <property type="term" value="F:structural constituent of ribosome"/>
    <property type="evidence" value="ECO:0007669"/>
    <property type="project" value="InterPro"/>
</dbReference>
<accession>A0A8I0GFP3</accession>
<evidence type="ECO:0000256" key="3">
    <source>
        <dbReference type="ARBA" id="ARBA00022980"/>
    </source>
</evidence>
<comment type="similarity">
    <text evidence="5">Belongs to the bacterial ribosomal protein bL25 family. CTC subfamily.</text>
</comment>
<dbReference type="Gene3D" id="2.170.120.20">
    <property type="entry name" value="Ribosomal protein L25, beta domain"/>
    <property type="match status" value="1"/>
</dbReference>
<evidence type="ECO:0000256" key="6">
    <source>
        <dbReference type="SAM" id="MobiDB-lite"/>
    </source>
</evidence>
<dbReference type="SUPFAM" id="SSF50715">
    <property type="entry name" value="Ribosomal protein L25-like"/>
    <property type="match status" value="1"/>
</dbReference>
<dbReference type="NCBIfam" id="NF004131">
    <property type="entry name" value="PRK05618.2-1"/>
    <property type="match status" value="1"/>
</dbReference>
<keyword evidence="10" id="KW-1185">Reference proteome</keyword>
<dbReference type="InterPro" id="IPR037121">
    <property type="entry name" value="Ribosomal_bL25_C"/>
</dbReference>
<dbReference type="RefSeq" id="WP_191072093.1">
    <property type="nucleotide sequence ID" value="NZ_CP060506.1"/>
</dbReference>
<dbReference type="Proteomes" id="UP000627538">
    <property type="component" value="Unassembled WGS sequence"/>
</dbReference>
<comment type="caution">
    <text evidence="9">The sequence shown here is derived from an EMBL/GenBank/DDBJ whole genome shotgun (WGS) entry which is preliminary data.</text>
</comment>
<dbReference type="InterPro" id="IPR020057">
    <property type="entry name" value="Ribosomal_bL25_b-dom"/>
</dbReference>
<dbReference type="GO" id="GO:0022625">
    <property type="term" value="C:cytosolic large ribosomal subunit"/>
    <property type="evidence" value="ECO:0007669"/>
    <property type="project" value="TreeGrafter"/>
</dbReference>
<feature type="domain" description="Large ribosomal subunit protein bL25 L25" evidence="7">
    <location>
        <begin position="6"/>
        <end position="91"/>
    </location>
</feature>
<protein>
    <recommendedName>
        <fullName evidence="5">Large ribosomal subunit protein bL25</fullName>
    </recommendedName>
    <alternativeName>
        <fullName evidence="5">General stress protein CTC</fullName>
    </alternativeName>
</protein>
<dbReference type="InterPro" id="IPR001021">
    <property type="entry name" value="Ribosomal_bL25_long"/>
</dbReference>
<feature type="domain" description="Large ribosomal subunit protein bL25 beta" evidence="8">
    <location>
        <begin position="99"/>
        <end position="178"/>
    </location>
</feature>
<evidence type="ECO:0000313" key="9">
    <source>
        <dbReference type="EMBL" id="MBD3689982.1"/>
    </source>
</evidence>
<feature type="compositionally biased region" description="Acidic residues" evidence="6">
    <location>
        <begin position="178"/>
        <end position="204"/>
    </location>
</feature>
<dbReference type="GO" id="GO:0006412">
    <property type="term" value="P:translation"/>
    <property type="evidence" value="ECO:0007669"/>
    <property type="project" value="UniProtKB-UniRule"/>
</dbReference>
<dbReference type="InterPro" id="IPR020056">
    <property type="entry name" value="Rbsml_bL25/Gln-tRNA_synth_N"/>
</dbReference>
<dbReference type="Pfam" id="PF14693">
    <property type="entry name" value="Ribosomal_TL5_C"/>
    <property type="match status" value="1"/>
</dbReference>
<dbReference type="PANTHER" id="PTHR33284">
    <property type="entry name" value="RIBOSOMAL PROTEIN L25/GLN-TRNA SYNTHETASE, ANTI-CODON-BINDING DOMAIN-CONTAINING PROTEIN"/>
    <property type="match status" value="1"/>
</dbReference>
<proteinExistence type="inferred from homology"/>
<evidence type="ECO:0000256" key="1">
    <source>
        <dbReference type="ARBA" id="ARBA00022730"/>
    </source>
</evidence>
<keyword evidence="4 5" id="KW-0687">Ribonucleoprotein</keyword>
<dbReference type="PANTHER" id="PTHR33284:SF1">
    <property type="entry name" value="RIBOSOMAL PROTEIN L25_GLN-TRNA SYNTHETASE, ANTI-CODON-BINDING DOMAIN-CONTAINING PROTEIN"/>
    <property type="match status" value="1"/>
</dbReference>
<dbReference type="Pfam" id="PF01386">
    <property type="entry name" value="Ribosomal_L25p"/>
    <property type="match status" value="1"/>
</dbReference>
<gene>
    <name evidence="5" type="primary">rplY</name>
    <name evidence="5" type="synonym">ctc</name>
    <name evidence="9" type="ORF">H8R10_07065</name>
</gene>
<evidence type="ECO:0000259" key="7">
    <source>
        <dbReference type="Pfam" id="PF01386"/>
    </source>
</evidence>
<keyword evidence="2 5" id="KW-0694">RNA-binding</keyword>
<dbReference type="InterPro" id="IPR011035">
    <property type="entry name" value="Ribosomal_bL25/Gln-tRNA_synth"/>
</dbReference>
<dbReference type="HAMAP" id="MF_01334">
    <property type="entry name" value="Ribosomal_bL25_CTC"/>
    <property type="match status" value="1"/>
</dbReference>
<dbReference type="InterPro" id="IPR020930">
    <property type="entry name" value="Ribosomal_uL5_bac-type"/>
</dbReference>
<keyword evidence="1 5" id="KW-0699">rRNA-binding</keyword>
<dbReference type="CDD" id="cd00495">
    <property type="entry name" value="Ribosomal_L25_TL5_CTC"/>
    <property type="match status" value="1"/>
</dbReference>